<reference evidence="1 2" key="1">
    <citation type="journal article" date="2022" name="Hortic Res">
        <title>A haplotype resolved chromosomal level avocado genome allows analysis of novel avocado genes.</title>
        <authorList>
            <person name="Nath O."/>
            <person name="Fletcher S.J."/>
            <person name="Hayward A."/>
            <person name="Shaw L.M."/>
            <person name="Masouleh A.K."/>
            <person name="Furtado A."/>
            <person name="Henry R.J."/>
            <person name="Mitter N."/>
        </authorList>
    </citation>
    <scope>NUCLEOTIDE SEQUENCE [LARGE SCALE GENOMIC DNA]</scope>
    <source>
        <strain evidence="2">cv. Hass</strain>
    </source>
</reference>
<dbReference type="Proteomes" id="UP001234297">
    <property type="component" value="Chromosome 4"/>
</dbReference>
<evidence type="ECO:0000313" key="2">
    <source>
        <dbReference type="Proteomes" id="UP001234297"/>
    </source>
</evidence>
<keyword evidence="2" id="KW-1185">Reference proteome</keyword>
<dbReference type="EMBL" id="CM056812">
    <property type="protein sequence ID" value="KAJ8617610.1"/>
    <property type="molecule type" value="Genomic_DNA"/>
</dbReference>
<proteinExistence type="predicted"/>
<comment type="caution">
    <text evidence="1">The sequence shown here is derived from an EMBL/GenBank/DDBJ whole genome shotgun (WGS) entry which is preliminary data.</text>
</comment>
<sequence length="73" mass="8312">MSSAACVRHVSRRDGGRDGEMEKMSRMGSVMMNGRVGMKVWCGGATGRWSCCNDEEKRETESRVEERKDVRLR</sequence>
<protein>
    <submittedName>
        <fullName evidence="1">Uncharacterized protein</fullName>
    </submittedName>
</protein>
<evidence type="ECO:0000313" key="1">
    <source>
        <dbReference type="EMBL" id="KAJ8617610.1"/>
    </source>
</evidence>
<accession>A0ACC2K920</accession>
<name>A0ACC2K920_PERAE</name>
<organism evidence="1 2">
    <name type="scientific">Persea americana</name>
    <name type="common">Avocado</name>
    <dbReference type="NCBI Taxonomy" id="3435"/>
    <lineage>
        <taxon>Eukaryota</taxon>
        <taxon>Viridiplantae</taxon>
        <taxon>Streptophyta</taxon>
        <taxon>Embryophyta</taxon>
        <taxon>Tracheophyta</taxon>
        <taxon>Spermatophyta</taxon>
        <taxon>Magnoliopsida</taxon>
        <taxon>Magnoliidae</taxon>
        <taxon>Laurales</taxon>
        <taxon>Lauraceae</taxon>
        <taxon>Persea</taxon>
    </lineage>
</organism>
<gene>
    <name evidence="1" type="ORF">MRB53_013796</name>
</gene>